<evidence type="ECO:0008006" key="4">
    <source>
        <dbReference type="Google" id="ProtNLM"/>
    </source>
</evidence>
<feature type="signal peptide" evidence="1">
    <location>
        <begin position="1"/>
        <end position="22"/>
    </location>
</feature>
<accession>A0A8H4Q3V9</accession>
<sequence>MRINLTLIIATLLHQTIALANGRILKIVRKCPHGNPCYETGIFYNENEFVILGILDQTDCHHVTIGPFKKICFWIDGESGNYQLDGRDSRCLKLELRESFTCEGGHCRMSLYSDVPCLPE</sequence>
<name>A0A8H4Q3V9_9HYPO</name>
<keyword evidence="1" id="KW-0732">Signal</keyword>
<evidence type="ECO:0000313" key="2">
    <source>
        <dbReference type="EMBL" id="KAF4584362.1"/>
    </source>
</evidence>
<dbReference type="OrthoDB" id="10372774at2759"/>
<dbReference type="AlphaFoldDB" id="A0A8H4Q3V9"/>
<reference evidence="2 3" key="1">
    <citation type="journal article" date="2020" name="G3 (Bethesda)">
        <title>Genetic Underpinnings of Host Manipulation by Ophiocordyceps as Revealed by Comparative Transcriptomics.</title>
        <authorList>
            <person name="Will I."/>
            <person name="Das B."/>
            <person name="Trinh T."/>
            <person name="Brachmann A."/>
            <person name="Ohm R.A."/>
            <person name="de Bekker C."/>
        </authorList>
    </citation>
    <scope>NUCLEOTIDE SEQUENCE [LARGE SCALE GENOMIC DNA]</scope>
    <source>
        <strain evidence="2 3">EC05</strain>
    </source>
</reference>
<keyword evidence="3" id="KW-1185">Reference proteome</keyword>
<evidence type="ECO:0000256" key="1">
    <source>
        <dbReference type="SAM" id="SignalP"/>
    </source>
</evidence>
<feature type="chain" id="PRO_5034316218" description="Cyanovirin-N domain-containing protein" evidence="1">
    <location>
        <begin position="23"/>
        <end position="120"/>
    </location>
</feature>
<evidence type="ECO:0000313" key="3">
    <source>
        <dbReference type="Proteomes" id="UP000562929"/>
    </source>
</evidence>
<protein>
    <recommendedName>
        <fullName evidence="4">Cyanovirin-N domain-containing protein</fullName>
    </recommendedName>
</protein>
<gene>
    <name evidence="2" type="ORF">GQ602_005735</name>
</gene>
<dbReference type="EMBL" id="JAACLJ010000006">
    <property type="protein sequence ID" value="KAF4584362.1"/>
    <property type="molecule type" value="Genomic_DNA"/>
</dbReference>
<organism evidence="2 3">
    <name type="scientific">Ophiocordyceps camponoti-floridani</name>
    <dbReference type="NCBI Taxonomy" id="2030778"/>
    <lineage>
        <taxon>Eukaryota</taxon>
        <taxon>Fungi</taxon>
        <taxon>Dikarya</taxon>
        <taxon>Ascomycota</taxon>
        <taxon>Pezizomycotina</taxon>
        <taxon>Sordariomycetes</taxon>
        <taxon>Hypocreomycetidae</taxon>
        <taxon>Hypocreales</taxon>
        <taxon>Ophiocordycipitaceae</taxon>
        <taxon>Ophiocordyceps</taxon>
    </lineage>
</organism>
<proteinExistence type="predicted"/>
<dbReference type="Proteomes" id="UP000562929">
    <property type="component" value="Unassembled WGS sequence"/>
</dbReference>
<comment type="caution">
    <text evidence="2">The sequence shown here is derived from an EMBL/GenBank/DDBJ whole genome shotgun (WGS) entry which is preliminary data.</text>
</comment>